<dbReference type="PROSITE" id="PS00171">
    <property type="entry name" value="TIM_1"/>
    <property type="match status" value="1"/>
</dbReference>
<evidence type="ECO:0000256" key="6">
    <source>
        <dbReference type="ARBA" id="ARBA00022490"/>
    </source>
</evidence>
<keyword evidence="8 9" id="KW-0413">Isomerase</keyword>
<comment type="pathway">
    <text evidence="3">Carbohydrate metabolism; erythritol degradation.</text>
</comment>
<dbReference type="InterPro" id="IPR035990">
    <property type="entry name" value="TIM_sf"/>
</dbReference>
<dbReference type="GO" id="GO:0004807">
    <property type="term" value="F:triose-phosphate isomerase activity"/>
    <property type="evidence" value="ECO:0007669"/>
    <property type="project" value="UniProtKB-UniRule"/>
</dbReference>
<dbReference type="EMBL" id="QRDW01000001">
    <property type="protein sequence ID" value="RED53274.1"/>
    <property type="molecule type" value="Genomic_DNA"/>
</dbReference>
<dbReference type="GO" id="GO:0046166">
    <property type="term" value="P:glyceraldehyde-3-phosphate biosynthetic process"/>
    <property type="evidence" value="ECO:0007669"/>
    <property type="project" value="TreeGrafter"/>
</dbReference>
<dbReference type="InterPro" id="IPR013785">
    <property type="entry name" value="Aldolase_TIM"/>
</dbReference>
<evidence type="ECO:0000256" key="9">
    <source>
        <dbReference type="HAMAP-Rule" id="MF_00147"/>
    </source>
</evidence>
<comment type="subcellular location">
    <subcellularLocation>
        <location evidence="9 10">Cytoplasm</location>
    </subcellularLocation>
</comment>
<dbReference type="Pfam" id="PF00121">
    <property type="entry name" value="TIM"/>
    <property type="match status" value="1"/>
</dbReference>
<evidence type="ECO:0000256" key="7">
    <source>
        <dbReference type="ARBA" id="ARBA00023152"/>
    </source>
</evidence>
<keyword evidence="7 9" id="KW-0324">Glycolysis</keyword>
<evidence type="ECO:0000256" key="1">
    <source>
        <dbReference type="ARBA" id="ARBA00000148"/>
    </source>
</evidence>
<name>A0A3D9HUT4_9PROT</name>
<comment type="catalytic activity">
    <reaction evidence="9 10">
        <text>D-glyceraldehyde 3-phosphate = dihydroxyacetone phosphate</text>
        <dbReference type="Rhea" id="RHEA:18585"/>
        <dbReference type="ChEBI" id="CHEBI:57642"/>
        <dbReference type="ChEBI" id="CHEBI:59776"/>
        <dbReference type="EC" id="5.3.1.1"/>
    </reaction>
</comment>
<comment type="catalytic activity">
    <reaction evidence="1">
        <text>L-erythrulose 1-phosphate = D-erythrulose 4-phosphate</text>
        <dbReference type="Rhea" id="RHEA:49588"/>
        <dbReference type="ChEBI" id="CHEBI:58002"/>
        <dbReference type="ChEBI" id="CHEBI:90796"/>
        <dbReference type="EC" id="5.3.1.33"/>
    </reaction>
</comment>
<dbReference type="InterPro" id="IPR000652">
    <property type="entry name" value="Triosephosphate_isomerase"/>
</dbReference>
<dbReference type="AlphaFoldDB" id="A0A3D9HUT4"/>
<evidence type="ECO:0000313" key="11">
    <source>
        <dbReference type="EMBL" id="RED53274.1"/>
    </source>
</evidence>
<dbReference type="NCBIfam" id="TIGR00419">
    <property type="entry name" value="tim"/>
    <property type="match status" value="1"/>
</dbReference>
<evidence type="ECO:0000256" key="8">
    <source>
        <dbReference type="ARBA" id="ARBA00023235"/>
    </source>
</evidence>
<dbReference type="PROSITE" id="PS51440">
    <property type="entry name" value="TIM_2"/>
    <property type="match status" value="1"/>
</dbReference>
<evidence type="ECO:0000313" key="12">
    <source>
        <dbReference type="Proteomes" id="UP000256845"/>
    </source>
</evidence>
<evidence type="ECO:0000256" key="3">
    <source>
        <dbReference type="ARBA" id="ARBA00004939"/>
    </source>
</evidence>
<comment type="subunit">
    <text evidence="9 10">Homodimer.</text>
</comment>
<dbReference type="PANTHER" id="PTHR21139">
    <property type="entry name" value="TRIOSEPHOSPHATE ISOMERASE"/>
    <property type="match status" value="1"/>
</dbReference>
<dbReference type="InterPro" id="IPR022896">
    <property type="entry name" value="TrioseP_Isoase_bac/euk"/>
</dbReference>
<comment type="pathway">
    <text evidence="9 10">Carbohydrate biosynthesis; gluconeogenesis.</text>
</comment>
<comment type="caution">
    <text evidence="11">The sequence shown here is derived from an EMBL/GenBank/DDBJ whole genome shotgun (WGS) entry which is preliminary data.</text>
</comment>
<dbReference type="UniPathway" id="UPA01066"/>
<evidence type="ECO:0000256" key="2">
    <source>
        <dbReference type="ARBA" id="ARBA00004680"/>
    </source>
</evidence>
<dbReference type="GO" id="GO:0019563">
    <property type="term" value="P:glycerol catabolic process"/>
    <property type="evidence" value="ECO:0007669"/>
    <property type="project" value="TreeGrafter"/>
</dbReference>
<dbReference type="UniPathway" id="UPA00138"/>
<proteinExistence type="inferred from homology"/>
<keyword evidence="5 9" id="KW-0312">Gluconeogenesis</keyword>
<dbReference type="GO" id="GO:0006096">
    <property type="term" value="P:glycolytic process"/>
    <property type="evidence" value="ECO:0007669"/>
    <property type="project" value="UniProtKB-UniRule"/>
</dbReference>
<dbReference type="GO" id="GO:0006094">
    <property type="term" value="P:gluconeogenesis"/>
    <property type="evidence" value="ECO:0007669"/>
    <property type="project" value="UniProtKB-UniRule"/>
</dbReference>
<comment type="similarity">
    <text evidence="4 9 10">Belongs to the triosephosphate isomerase family.</text>
</comment>
<feature type="binding site" evidence="9">
    <location>
        <position position="173"/>
    </location>
    <ligand>
        <name>substrate</name>
    </ligand>
</feature>
<dbReference type="OrthoDB" id="9809429at2"/>
<dbReference type="UniPathway" id="UPA00109">
    <property type="reaction ID" value="UER00189"/>
</dbReference>
<comment type="pathway">
    <text evidence="2 9 10">Carbohydrate degradation; glycolysis; D-glyceraldehyde 3-phosphate from glycerone phosphate: step 1/1.</text>
</comment>
<feature type="binding site" evidence="9">
    <location>
        <position position="213"/>
    </location>
    <ligand>
        <name>substrate</name>
    </ligand>
</feature>
<evidence type="ECO:0000256" key="10">
    <source>
        <dbReference type="RuleBase" id="RU363013"/>
    </source>
</evidence>
<keyword evidence="12" id="KW-1185">Reference proteome</keyword>
<dbReference type="FunFam" id="3.20.20.70:FF:000016">
    <property type="entry name" value="Triosephosphate isomerase"/>
    <property type="match status" value="1"/>
</dbReference>
<dbReference type="EC" id="5.3.1.1" evidence="9 10"/>
<dbReference type="HAMAP" id="MF_00147_B">
    <property type="entry name" value="TIM_B"/>
    <property type="match status" value="1"/>
</dbReference>
<feature type="active site" description="Proton acceptor" evidence="9">
    <location>
        <position position="167"/>
    </location>
</feature>
<protein>
    <recommendedName>
        <fullName evidence="9 10">Triosephosphate isomerase</fullName>
        <shortName evidence="9">TIM</shortName>
        <shortName evidence="9">TPI</shortName>
        <ecNumber evidence="9 10">5.3.1.1</ecNumber>
    </recommendedName>
    <alternativeName>
        <fullName evidence="9">Triose-phosphate isomerase</fullName>
    </alternativeName>
</protein>
<comment type="function">
    <text evidence="9">Involved in the gluconeogenesis. Catalyzes stereospecifically the conversion of dihydroxyacetone phosphate (DHAP) to D-glyceraldehyde-3-phosphate (G3P).</text>
</comment>
<dbReference type="Gene3D" id="3.20.20.70">
    <property type="entry name" value="Aldolase class I"/>
    <property type="match status" value="1"/>
</dbReference>
<evidence type="ECO:0000256" key="4">
    <source>
        <dbReference type="ARBA" id="ARBA00007422"/>
    </source>
</evidence>
<reference evidence="11 12" key="1">
    <citation type="submission" date="2018-07" db="EMBL/GenBank/DDBJ databases">
        <title>Genomic Encyclopedia of Type Strains, Phase III (KMG-III): the genomes of soil and plant-associated and newly described type strains.</title>
        <authorList>
            <person name="Whitman W."/>
        </authorList>
    </citation>
    <scope>NUCLEOTIDE SEQUENCE [LARGE SCALE GENOMIC DNA]</scope>
    <source>
        <strain evidence="11 12">CECT 8488</strain>
    </source>
</reference>
<dbReference type="InterPro" id="IPR020861">
    <property type="entry name" value="Triosephosphate_isomerase_AS"/>
</dbReference>
<dbReference type="PANTHER" id="PTHR21139:SF42">
    <property type="entry name" value="TRIOSEPHOSPHATE ISOMERASE"/>
    <property type="match status" value="1"/>
</dbReference>
<dbReference type="GO" id="GO:0005829">
    <property type="term" value="C:cytosol"/>
    <property type="evidence" value="ECO:0007669"/>
    <property type="project" value="TreeGrafter"/>
</dbReference>
<dbReference type="CDD" id="cd00311">
    <property type="entry name" value="TIM"/>
    <property type="match status" value="1"/>
</dbReference>
<gene>
    <name evidence="9" type="primary">tpiA</name>
    <name evidence="11" type="ORF">DFP90_10156</name>
</gene>
<feature type="binding site" evidence="9">
    <location>
        <begin position="234"/>
        <end position="235"/>
    </location>
    <ligand>
        <name>substrate</name>
    </ligand>
</feature>
<organism evidence="11 12">
    <name type="scientific">Aestuariispira insulae</name>
    <dbReference type="NCBI Taxonomy" id="1461337"/>
    <lineage>
        <taxon>Bacteria</taxon>
        <taxon>Pseudomonadati</taxon>
        <taxon>Pseudomonadota</taxon>
        <taxon>Alphaproteobacteria</taxon>
        <taxon>Rhodospirillales</taxon>
        <taxon>Kiloniellaceae</taxon>
        <taxon>Aestuariispira</taxon>
    </lineage>
</organism>
<dbReference type="Proteomes" id="UP000256845">
    <property type="component" value="Unassembled WGS sequence"/>
</dbReference>
<dbReference type="RefSeq" id="WP_115934432.1">
    <property type="nucleotide sequence ID" value="NZ_QRDW01000001.1"/>
</dbReference>
<dbReference type="SUPFAM" id="SSF51351">
    <property type="entry name" value="Triosephosphate isomerase (TIM)"/>
    <property type="match status" value="1"/>
</dbReference>
<feature type="active site" description="Electrophile" evidence="9">
    <location>
        <position position="97"/>
    </location>
</feature>
<accession>A0A3D9HUT4</accession>
<sequence length="252" mass="26231">MTEPRRPVIAGNWKMNCLLDAGLDLAQAVEDGAGGRDCEIVICPPHVLLHPVNVALEDNLLGLGAQDCHVAEKGAHTGDVSAAMLADAGCGYVIVGHSERRVDHGESDDLVRAKAESVFAQELVAIICIGETEAERDDGRTEAVLAKQLDGSVPAGSNAANTIIAYEPVWAIGTGKTPTADEAQNVHSFIRRYLAEKLGDDIASGMRILYGGSMKPSNAAELLAQADIDGGLIGGASLNAGDFHGIVECLPG</sequence>
<evidence type="ECO:0000256" key="5">
    <source>
        <dbReference type="ARBA" id="ARBA00022432"/>
    </source>
</evidence>
<feature type="binding site" evidence="9">
    <location>
        <begin position="12"/>
        <end position="14"/>
    </location>
    <ligand>
        <name>substrate</name>
    </ligand>
</feature>
<keyword evidence="6 9" id="KW-0963">Cytoplasm</keyword>